<gene>
    <name evidence="1" type="ORF">NCCP691_00130</name>
</gene>
<comment type="caution">
    <text evidence="1">The sequence shown here is derived from an EMBL/GenBank/DDBJ whole genome shotgun (WGS) entry which is preliminary data.</text>
</comment>
<accession>A0ABQ4PZQ1</accession>
<name>A0ABQ4PZQ1_9BURK</name>
<dbReference type="EMBL" id="BPMK01000001">
    <property type="protein sequence ID" value="GIZ49999.1"/>
    <property type="molecule type" value="Genomic_DNA"/>
</dbReference>
<reference evidence="1 2" key="1">
    <citation type="journal article" date="2022" name="Int. J. Syst. Evol. Microbiol.">
        <title>Noviherbaspirillum aridicola sp. nov., isolated from an arid soil in Pakistan.</title>
        <authorList>
            <person name="Khan I.U."/>
            <person name="Saqib M."/>
            <person name="Amin A."/>
            <person name="Hussain F."/>
            <person name="Li L."/>
            <person name="Liu Y.H."/>
            <person name="Fang B.Z."/>
            <person name="Ahmed I."/>
            <person name="Li W.J."/>
        </authorList>
    </citation>
    <scope>NUCLEOTIDE SEQUENCE [LARGE SCALE GENOMIC DNA]</scope>
    <source>
        <strain evidence="1 2">NCCP-691</strain>
    </source>
</reference>
<proteinExistence type="predicted"/>
<organism evidence="1 2">
    <name type="scientific">Noviherbaspirillum aridicola</name>
    <dbReference type="NCBI Taxonomy" id="2849687"/>
    <lineage>
        <taxon>Bacteria</taxon>
        <taxon>Pseudomonadati</taxon>
        <taxon>Pseudomonadota</taxon>
        <taxon>Betaproteobacteria</taxon>
        <taxon>Burkholderiales</taxon>
        <taxon>Oxalobacteraceae</taxon>
        <taxon>Noviherbaspirillum</taxon>
    </lineage>
</organism>
<keyword evidence="2" id="KW-1185">Reference proteome</keyword>
<evidence type="ECO:0000313" key="2">
    <source>
        <dbReference type="Proteomes" id="UP000887222"/>
    </source>
</evidence>
<sequence>MEFQVLAITVDVSSTPCRFGETRSETVDTRNPDSPFAGCSTIQDVEFAYERYWNYRTDPDVLHDPVQKVKVLTVTPVFAA</sequence>
<protein>
    <submittedName>
        <fullName evidence="1">Uncharacterized protein</fullName>
    </submittedName>
</protein>
<dbReference type="RefSeq" id="WP_220806192.1">
    <property type="nucleotide sequence ID" value="NZ_BPMK01000001.1"/>
</dbReference>
<evidence type="ECO:0000313" key="1">
    <source>
        <dbReference type="EMBL" id="GIZ49999.1"/>
    </source>
</evidence>
<dbReference type="Proteomes" id="UP000887222">
    <property type="component" value="Unassembled WGS sequence"/>
</dbReference>